<evidence type="ECO:0000313" key="1">
    <source>
        <dbReference type="EMBL" id="CAE0413283.1"/>
    </source>
</evidence>
<organism evidence="1">
    <name type="scientific">Amphora coffeiformis</name>
    <dbReference type="NCBI Taxonomy" id="265554"/>
    <lineage>
        <taxon>Eukaryota</taxon>
        <taxon>Sar</taxon>
        <taxon>Stramenopiles</taxon>
        <taxon>Ochrophyta</taxon>
        <taxon>Bacillariophyta</taxon>
        <taxon>Bacillariophyceae</taxon>
        <taxon>Bacillariophycidae</taxon>
        <taxon>Thalassiophysales</taxon>
        <taxon>Catenulaceae</taxon>
        <taxon>Amphora</taxon>
    </lineage>
</organism>
<protein>
    <submittedName>
        <fullName evidence="1">Uncharacterized protein</fullName>
    </submittedName>
</protein>
<gene>
    <name evidence="1" type="ORF">ACOF00016_LOCUS10540</name>
</gene>
<accession>A0A7S3P7L1</accession>
<dbReference type="EMBL" id="HBIM01012918">
    <property type="protein sequence ID" value="CAE0413283.1"/>
    <property type="molecule type" value="Transcribed_RNA"/>
</dbReference>
<sequence length="211" mass="24200">MAVAFINTPPPLKMQPLSIHTTFDFDLDFLNEVSDEFTVDSPEPPNRRVGFADQARIIPSTSPLDIIESSQLGDLWYDVFELDDFRTEVRELCRAMRTTCTQGPDSKVCSFARDYHTRGLEQRSCLERQRRKYLTMKCVVRGQHGLDEDKLAQLSLRCSTWAAELAVEEAARDFVHAYYQGGPGDQELKRTSEEMFDSRRVRPRLAFPAEA</sequence>
<name>A0A7S3P7L1_9STRA</name>
<dbReference type="AlphaFoldDB" id="A0A7S3P7L1"/>
<proteinExistence type="predicted"/>
<reference evidence="1" key="1">
    <citation type="submission" date="2021-01" db="EMBL/GenBank/DDBJ databases">
        <authorList>
            <person name="Corre E."/>
            <person name="Pelletier E."/>
            <person name="Niang G."/>
            <person name="Scheremetjew M."/>
            <person name="Finn R."/>
            <person name="Kale V."/>
            <person name="Holt S."/>
            <person name="Cochrane G."/>
            <person name="Meng A."/>
            <person name="Brown T."/>
            <person name="Cohen L."/>
        </authorList>
    </citation>
    <scope>NUCLEOTIDE SEQUENCE</scope>
    <source>
        <strain evidence="1">CCMP127</strain>
    </source>
</reference>